<dbReference type="RefSeq" id="WP_054350965.1">
    <property type="nucleotide sequence ID" value="NZ_JACOOU010000005.1"/>
</dbReference>
<evidence type="ECO:0000313" key="3">
    <source>
        <dbReference type="Proteomes" id="UP000654573"/>
    </source>
</evidence>
<dbReference type="Gene3D" id="3.30.1340.10">
    <property type="entry name" value="HPr-like"/>
    <property type="match status" value="1"/>
</dbReference>
<sequence length="77" mass="8883">MMKSFCVSLKSIRDITELVNIASDCEGHIELIQGGHRINAKSILGIFSLNLQEPVEINMEKENEEIECRLRERRIQL</sequence>
<name>A0ABR7FD04_9FIRM</name>
<evidence type="ECO:0000313" key="2">
    <source>
        <dbReference type="EMBL" id="MBC5673095.1"/>
    </source>
</evidence>
<dbReference type="SUPFAM" id="SSF55594">
    <property type="entry name" value="HPr-like"/>
    <property type="match status" value="1"/>
</dbReference>
<protein>
    <submittedName>
        <fullName evidence="2">HPr family phosphocarrier protein</fullName>
    </submittedName>
</protein>
<gene>
    <name evidence="2" type="ORF">H8S76_12640</name>
</gene>
<dbReference type="InterPro" id="IPR000032">
    <property type="entry name" value="HPr-like"/>
</dbReference>
<keyword evidence="3" id="KW-1185">Reference proteome</keyword>
<feature type="domain" description="HPr" evidence="1">
    <location>
        <begin position="13"/>
        <end position="64"/>
    </location>
</feature>
<proteinExistence type="predicted"/>
<organism evidence="2 3">
    <name type="scientific">Blautia celeris</name>
    <dbReference type="NCBI Taxonomy" id="2763026"/>
    <lineage>
        <taxon>Bacteria</taxon>
        <taxon>Bacillati</taxon>
        <taxon>Bacillota</taxon>
        <taxon>Clostridia</taxon>
        <taxon>Lachnospirales</taxon>
        <taxon>Lachnospiraceae</taxon>
        <taxon>Blautia</taxon>
    </lineage>
</organism>
<dbReference type="Pfam" id="PF00381">
    <property type="entry name" value="PTS-HPr"/>
    <property type="match status" value="1"/>
</dbReference>
<comment type="caution">
    <text evidence="2">The sequence shown here is derived from an EMBL/GenBank/DDBJ whole genome shotgun (WGS) entry which is preliminary data.</text>
</comment>
<reference evidence="2 3" key="1">
    <citation type="submission" date="2020-08" db="EMBL/GenBank/DDBJ databases">
        <title>Genome public.</title>
        <authorList>
            <person name="Liu C."/>
            <person name="Sun Q."/>
        </authorList>
    </citation>
    <scope>NUCLEOTIDE SEQUENCE [LARGE SCALE GENOMIC DNA]</scope>
    <source>
        <strain evidence="2 3">NSJ-34</strain>
    </source>
</reference>
<evidence type="ECO:0000259" key="1">
    <source>
        <dbReference type="Pfam" id="PF00381"/>
    </source>
</evidence>
<accession>A0ABR7FD04</accession>
<dbReference type="EMBL" id="JACOOU010000005">
    <property type="protein sequence ID" value="MBC5673095.1"/>
    <property type="molecule type" value="Genomic_DNA"/>
</dbReference>
<dbReference type="Proteomes" id="UP000654573">
    <property type="component" value="Unassembled WGS sequence"/>
</dbReference>
<dbReference type="InterPro" id="IPR035895">
    <property type="entry name" value="HPr-like_sf"/>
</dbReference>